<evidence type="ECO:0000313" key="2">
    <source>
        <dbReference type="EMBL" id="SVC50307.1"/>
    </source>
</evidence>
<reference evidence="2" key="1">
    <citation type="submission" date="2018-05" db="EMBL/GenBank/DDBJ databases">
        <authorList>
            <person name="Lanie J.A."/>
            <person name="Ng W.-L."/>
            <person name="Kazmierczak K.M."/>
            <person name="Andrzejewski T.M."/>
            <person name="Davidsen T.M."/>
            <person name="Wayne K.J."/>
            <person name="Tettelin H."/>
            <person name="Glass J.I."/>
            <person name="Rusch D."/>
            <person name="Podicherti R."/>
            <person name="Tsui H.-C.T."/>
            <person name="Winkler M.E."/>
        </authorList>
    </citation>
    <scope>NUCLEOTIDE SEQUENCE</scope>
</reference>
<feature type="transmembrane region" description="Helical" evidence="1">
    <location>
        <begin position="38"/>
        <end position="55"/>
    </location>
</feature>
<feature type="non-terminal residue" evidence="2">
    <location>
        <position position="1"/>
    </location>
</feature>
<evidence type="ECO:0000256" key="1">
    <source>
        <dbReference type="SAM" id="Phobius"/>
    </source>
</evidence>
<dbReference type="AlphaFoldDB" id="A0A382MR99"/>
<keyword evidence="1" id="KW-0472">Membrane</keyword>
<sequence length="56" mass="6449">DIFFGKFSELISLKPVSENIEIKSEVEISREKKPLNKILIFSSVIIILGIVIYYFS</sequence>
<protein>
    <submittedName>
        <fullName evidence="2">Uncharacterized protein</fullName>
    </submittedName>
</protein>
<organism evidence="2">
    <name type="scientific">marine metagenome</name>
    <dbReference type="NCBI Taxonomy" id="408172"/>
    <lineage>
        <taxon>unclassified sequences</taxon>
        <taxon>metagenomes</taxon>
        <taxon>ecological metagenomes</taxon>
    </lineage>
</organism>
<keyword evidence="1" id="KW-1133">Transmembrane helix</keyword>
<proteinExistence type="predicted"/>
<accession>A0A382MR99</accession>
<name>A0A382MR99_9ZZZZ</name>
<keyword evidence="1" id="KW-0812">Transmembrane</keyword>
<gene>
    <name evidence="2" type="ORF">METZ01_LOCUS303161</name>
</gene>
<dbReference type="EMBL" id="UINC01094779">
    <property type="protein sequence ID" value="SVC50307.1"/>
    <property type="molecule type" value="Genomic_DNA"/>
</dbReference>